<evidence type="ECO:0000313" key="2">
    <source>
        <dbReference type="EMBL" id="ABM62991.1"/>
    </source>
</evidence>
<dbReference type="GO" id="GO:0048511">
    <property type="term" value="P:rhythmic process"/>
    <property type="evidence" value="ECO:0007669"/>
    <property type="project" value="InterPro"/>
</dbReference>
<dbReference type="AlphaFoldDB" id="A1WZ79"/>
<dbReference type="RefSeq" id="WP_011815013.1">
    <property type="nucleotide sequence ID" value="NC_008789.1"/>
</dbReference>
<dbReference type="EMBL" id="CP000544">
    <property type="protein sequence ID" value="ABM62991.1"/>
    <property type="molecule type" value="Genomic_DNA"/>
</dbReference>
<dbReference type="PANTHER" id="PTHR41709">
    <property type="entry name" value="KAIB-LIKE PROTEIN 1"/>
    <property type="match status" value="1"/>
</dbReference>
<dbReference type="HOGENOM" id="CLU_144073_0_0_6"/>
<protein>
    <submittedName>
        <fullName evidence="2">KaiB domain protein</fullName>
    </submittedName>
</protein>
<reference evidence="2 3" key="2">
    <citation type="journal article" date="2013" name="Stand. Genomic Sci.">
        <title>Complete genome sequence of Halorhodospira halophila SL1.</title>
        <authorList>
            <person name="Challacombe J.F."/>
            <person name="Majid S."/>
            <person name="Deole R."/>
            <person name="Brettin T.S."/>
            <person name="Bruce D."/>
            <person name="Delano S.F."/>
            <person name="Detter J.C."/>
            <person name="Gleasner C.D."/>
            <person name="Han C.S."/>
            <person name="Misra M."/>
            <person name="Reitenga K.G."/>
            <person name="Mikhailova N."/>
            <person name="Woyke T."/>
            <person name="Pitluck S."/>
            <person name="Nolan M."/>
            <person name="Land M.L."/>
            <person name="Saunders E."/>
            <person name="Tapia R."/>
            <person name="Lapidus A."/>
            <person name="Ivanova N."/>
            <person name="Hoff W.D."/>
        </authorList>
    </citation>
    <scope>NUCLEOTIDE SEQUENCE [LARGE SCALE GENOMIC DNA]</scope>
    <source>
        <strain evidence="3">DSM 244 / SL1</strain>
    </source>
</reference>
<dbReference type="Pfam" id="PF07689">
    <property type="entry name" value="KaiB"/>
    <property type="match status" value="1"/>
</dbReference>
<gene>
    <name evidence="2" type="ordered locus">Hhal_2227</name>
</gene>
<dbReference type="SUPFAM" id="SSF52833">
    <property type="entry name" value="Thioredoxin-like"/>
    <property type="match status" value="1"/>
</dbReference>
<reference evidence="3" key="1">
    <citation type="submission" date="2006-12" db="EMBL/GenBank/DDBJ databases">
        <title>Complete sequence of Halorhodospira halophila SL1.</title>
        <authorList>
            <consortium name="US DOE Joint Genome Institute"/>
            <person name="Copeland A."/>
            <person name="Lucas S."/>
            <person name="Lapidus A."/>
            <person name="Barry K."/>
            <person name="Detter J.C."/>
            <person name="Glavina del Rio T."/>
            <person name="Hammon N."/>
            <person name="Israni S."/>
            <person name="Dalin E."/>
            <person name="Tice H."/>
            <person name="Pitluck S."/>
            <person name="Saunders E."/>
            <person name="Brettin T."/>
            <person name="Bruce D."/>
            <person name="Han C."/>
            <person name="Tapia R."/>
            <person name="Schmutz J."/>
            <person name="Larimer F."/>
            <person name="Land M."/>
            <person name="Hauser L."/>
            <person name="Kyrpides N."/>
            <person name="Mikhailova N."/>
            <person name="Hoff W."/>
            <person name="Richardson P."/>
        </authorList>
    </citation>
    <scope>NUCLEOTIDE SEQUENCE [LARGE SCALE GENOMIC DNA]</scope>
    <source>
        <strain evidence="3">DSM 244 / SL1</strain>
    </source>
</reference>
<accession>A1WZ79</accession>
<dbReference type="SMART" id="SM01248">
    <property type="entry name" value="KaiB"/>
    <property type="match status" value="1"/>
</dbReference>
<dbReference type="Proteomes" id="UP000000647">
    <property type="component" value="Chromosome"/>
</dbReference>
<dbReference type="eggNOG" id="COG4251">
    <property type="taxonomic scope" value="Bacteria"/>
</dbReference>
<keyword evidence="3" id="KW-1185">Reference proteome</keyword>
<dbReference type="KEGG" id="hha:Hhal_2227"/>
<dbReference type="CDD" id="cd02978">
    <property type="entry name" value="KaiB_like"/>
    <property type="match status" value="1"/>
</dbReference>
<feature type="domain" description="KaiB" evidence="1">
    <location>
        <begin position="7"/>
        <end position="90"/>
    </location>
</feature>
<dbReference type="OrthoDB" id="5458519at2"/>
<evidence type="ECO:0000259" key="1">
    <source>
        <dbReference type="SMART" id="SM01248"/>
    </source>
</evidence>
<dbReference type="PANTHER" id="PTHR41709:SF2">
    <property type="entry name" value="CIRCADIAN CLOCK PROTEIN KAIB2"/>
    <property type="match status" value="1"/>
</dbReference>
<name>A1WZ79_HALHL</name>
<dbReference type="InterPro" id="IPR039022">
    <property type="entry name" value="KaiB-like"/>
</dbReference>
<organism evidence="2 3">
    <name type="scientific">Halorhodospira halophila (strain DSM 244 / SL1)</name>
    <name type="common">Ectothiorhodospira halophila (strain DSM 244 / SL1)</name>
    <dbReference type="NCBI Taxonomy" id="349124"/>
    <lineage>
        <taxon>Bacteria</taxon>
        <taxon>Pseudomonadati</taxon>
        <taxon>Pseudomonadota</taxon>
        <taxon>Gammaproteobacteria</taxon>
        <taxon>Chromatiales</taxon>
        <taxon>Ectothiorhodospiraceae</taxon>
        <taxon>Halorhodospira</taxon>
    </lineage>
</organism>
<dbReference type="InterPro" id="IPR011649">
    <property type="entry name" value="KaiB_domain"/>
</dbReference>
<evidence type="ECO:0000313" key="3">
    <source>
        <dbReference type="Proteomes" id="UP000000647"/>
    </source>
</evidence>
<sequence>MSELVLRLYIAGRTPAAERAIRNLERIIEEAYGDDAQCQLEVIDILERPQLAEDERILATPVVIKKLPPPVRRVVGDLSEREKVLIGLDLKEG</sequence>
<dbReference type="STRING" id="349124.Hhal_2227"/>
<dbReference type="Gene3D" id="3.40.30.10">
    <property type="entry name" value="Glutaredoxin"/>
    <property type="match status" value="1"/>
</dbReference>
<proteinExistence type="predicted"/>
<dbReference type="InterPro" id="IPR036249">
    <property type="entry name" value="Thioredoxin-like_sf"/>
</dbReference>